<feature type="transmembrane region" description="Helical" evidence="5">
    <location>
        <begin position="228"/>
        <end position="248"/>
    </location>
</feature>
<name>A0A9D1PNC5_9BACI</name>
<dbReference type="EMBL" id="DXHX01000083">
    <property type="protein sequence ID" value="HIV74539.1"/>
    <property type="molecule type" value="Genomic_DNA"/>
</dbReference>
<reference evidence="6" key="2">
    <citation type="submission" date="2021-04" db="EMBL/GenBank/DDBJ databases">
        <authorList>
            <person name="Gilroy R."/>
        </authorList>
    </citation>
    <scope>NUCLEOTIDE SEQUENCE</scope>
    <source>
        <strain evidence="6">CHK169-2315</strain>
    </source>
</reference>
<protein>
    <submittedName>
        <fullName evidence="6">Energy-coupling factor transporter transmembrane protein EcfT</fullName>
    </submittedName>
</protein>
<evidence type="ECO:0000313" key="6">
    <source>
        <dbReference type="EMBL" id="HIV74539.1"/>
    </source>
</evidence>
<evidence type="ECO:0000256" key="2">
    <source>
        <dbReference type="ARBA" id="ARBA00022692"/>
    </source>
</evidence>
<dbReference type="InterPro" id="IPR052770">
    <property type="entry name" value="Cobalt_transport_CbiQ"/>
</dbReference>
<sequence length="258" mass="29562">MKKINPVVKLLAILVPGLCLSLFYDWFTPLFYLLFLLLMTFGYGKIPLKKGVKIFAIFLLLSFGFGWTAALYANDGFAGGDVIFTFGWMTLTTGGLQTGLSIMFRSLCFLMMSMMFIFTTDTTQLMMSFIHQCKLPPKFAYGIIAGYRFLPVFQHEFQLLQKAHQIRGVGRLKGIKGKIHQFQRYSIPLLANGIRKAERVAIAMESKGFTGDRNRTYYHRTYVTARDWIFFAMMIGMLVVGACISYKFGYLKIFNKQF</sequence>
<dbReference type="CDD" id="cd16914">
    <property type="entry name" value="EcfT"/>
    <property type="match status" value="1"/>
</dbReference>
<feature type="transmembrane region" description="Helical" evidence="5">
    <location>
        <begin position="55"/>
        <end position="74"/>
    </location>
</feature>
<keyword evidence="3 5" id="KW-1133">Transmembrane helix</keyword>
<comment type="subcellular location">
    <subcellularLocation>
        <location evidence="1">Membrane</location>
        <topology evidence="1">Multi-pass membrane protein</topology>
    </subcellularLocation>
</comment>
<dbReference type="GO" id="GO:0006824">
    <property type="term" value="P:cobalt ion transport"/>
    <property type="evidence" value="ECO:0007669"/>
    <property type="project" value="TreeGrafter"/>
</dbReference>
<evidence type="ECO:0000256" key="1">
    <source>
        <dbReference type="ARBA" id="ARBA00004141"/>
    </source>
</evidence>
<dbReference type="Proteomes" id="UP000823937">
    <property type="component" value="Unassembled WGS sequence"/>
</dbReference>
<evidence type="ECO:0000313" key="7">
    <source>
        <dbReference type="Proteomes" id="UP000823937"/>
    </source>
</evidence>
<reference evidence="6" key="1">
    <citation type="journal article" date="2021" name="PeerJ">
        <title>Extensive microbial diversity within the chicken gut microbiome revealed by metagenomics and culture.</title>
        <authorList>
            <person name="Gilroy R."/>
            <person name="Ravi A."/>
            <person name="Getino M."/>
            <person name="Pursley I."/>
            <person name="Horton D.L."/>
            <person name="Alikhan N.F."/>
            <person name="Baker D."/>
            <person name="Gharbi K."/>
            <person name="Hall N."/>
            <person name="Watson M."/>
            <person name="Adriaenssens E.M."/>
            <person name="Foster-Nyarko E."/>
            <person name="Jarju S."/>
            <person name="Secka A."/>
            <person name="Antonio M."/>
            <person name="Oren A."/>
            <person name="Chaudhuri R.R."/>
            <person name="La Ragione R."/>
            <person name="Hildebrand F."/>
            <person name="Pallen M.J."/>
        </authorList>
    </citation>
    <scope>NUCLEOTIDE SEQUENCE</scope>
    <source>
        <strain evidence="6">CHK169-2315</strain>
    </source>
</reference>
<keyword evidence="2 5" id="KW-0812">Transmembrane</keyword>
<dbReference type="PANTHER" id="PTHR43723:SF1">
    <property type="entry name" value="COBALT TRANSPORT PROTEIN CBIQ"/>
    <property type="match status" value="1"/>
</dbReference>
<feature type="transmembrane region" description="Helical" evidence="5">
    <location>
        <begin position="30"/>
        <end position="48"/>
    </location>
</feature>
<evidence type="ECO:0000256" key="3">
    <source>
        <dbReference type="ARBA" id="ARBA00022989"/>
    </source>
</evidence>
<dbReference type="PANTHER" id="PTHR43723">
    <property type="entry name" value="COBALT TRANSPORT PROTEIN CBIQ"/>
    <property type="match status" value="1"/>
</dbReference>
<feature type="transmembrane region" description="Helical" evidence="5">
    <location>
        <begin position="7"/>
        <end position="24"/>
    </location>
</feature>
<evidence type="ECO:0000256" key="5">
    <source>
        <dbReference type="SAM" id="Phobius"/>
    </source>
</evidence>
<comment type="caution">
    <text evidence="6">The sequence shown here is derived from an EMBL/GenBank/DDBJ whole genome shotgun (WGS) entry which is preliminary data.</text>
</comment>
<evidence type="ECO:0000256" key="4">
    <source>
        <dbReference type="ARBA" id="ARBA00023136"/>
    </source>
</evidence>
<dbReference type="Pfam" id="PF02361">
    <property type="entry name" value="CbiQ"/>
    <property type="match status" value="1"/>
</dbReference>
<gene>
    <name evidence="6" type="ORF">H9895_05585</name>
</gene>
<proteinExistence type="predicted"/>
<dbReference type="GO" id="GO:0043190">
    <property type="term" value="C:ATP-binding cassette (ABC) transporter complex"/>
    <property type="evidence" value="ECO:0007669"/>
    <property type="project" value="TreeGrafter"/>
</dbReference>
<organism evidence="6 7">
    <name type="scientific">Candidatus Pseudogracilibacillus intestinigallinarum</name>
    <dbReference type="NCBI Taxonomy" id="2838742"/>
    <lineage>
        <taxon>Bacteria</taxon>
        <taxon>Bacillati</taxon>
        <taxon>Bacillota</taxon>
        <taxon>Bacilli</taxon>
        <taxon>Bacillales</taxon>
        <taxon>Bacillaceae</taxon>
        <taxon>Pseudogracilibacillus</taxon>
    </lineage>
</organism>
<keyword evidence="4 5" id="KW-0472">Membrane</keyword>
<dbReference type="InterPro" id="IPR003339">
    <property type="entry name" value="ABC/ECF_trnsptr_transmembrane"/>
</dbReference>
<accession>A0A9D1PNC5</accession>
<dbReference type="AlphaFoldDB" id="A0A9D1PNC5"/>